<keyword evidence="5" id="KW-0547">Nucleotide-binding</keyword>
<dbReference type="EMBL" id="MU001693">
    <property type="protein sequence ID" value="KAF2454170.1"/>
    <property type="molecule type" value="Genomic_DNA"/>
</dbReference>
<evidence type="ECO:0000256" key="2">
    <source>
        <dbReference type="ARBA" id="ARBA00022448"/>
    </source>
</evidence>
<proteinExistence type="predicted"/>
<evidence type="ECO:0000313" key="12">
    <source>
        <dbReference type="Proteomes" id="UP000799766"/>
    </source>
</evidence>
<feature type="region of interest" description="Disordered" evidence="10">
    <location>
        <begin position="1"/>
        <end position="29"/>
    </location>
</feature>
<dbReference type="Pfam" id="PF05783">
    <property type="entry name" value="DLIC"/>
    <property type="match status" value="1"/>
</dbReference>
<name>A0A6A6NQS4_9PEZI</name>
<evidence type="ECO:0000256" key="8">
    <source>
        <dbReference type="ARBA" id="ARBA00023175"/>
    </source>
</evidence>
<keyword evidence="3" id="KW-0963">Cytoplasm</keyword>
<dbReference type="GO" id="GO:0007018">
    <property type="term" value="P:microtubule-based movement"/>
    <property type="evidence" value="ECO:0007669"/>
    <property type="project" value="InterPro"/>
</dbReference>
<keyword evidence="9" id="KW-0206">Cytoskeleton</keyword>
<evidence type="ECO:0000256" key="6">
    <source>
        <dbReference type="ARBA" id="ARBA00022840"/>
    </source>
</evidence>
<feature type="compositionally biased region" description="Basic and acidic residues" evidence="10">
    <location>
        <begin position="15"/>
        <end position="29"/>
    </location>
</feature>
<gene>
    <name evidence="11" type="ORF">BDY21DRAFT_354274</name>
</gene>
<evidence type="ECO:0000256" key="4">
    <source>
        <dbReference type="ARBA" id="ARBA00022701"/>
    </source>
</evidence>
<feature type="region of interest" description="Disordered" evidence="10">
    <location>
        <begin position="559"/>
        <end position="591"/>
    </location>
</feature>
<dbReference type="PANTHER" id="PTHR12688">
    <property type="entry name" value="DYNEIN LIGHT INTERMEDIATE CHAIN"/>
    <property type="match status" value="1"/>
</dbReference>
<feature type="compositionally biased region" description="Basic and acidic residues" evidence="10">
    <location>
        <begin position="559"/>
        <end position="571"/>
    </location>
</feature>
<evidence type="ECO:0000256" key="1">
    <source>
        <dbReference type="ARBA" id="ARBA00004245"/>
    </source>
</evidence>
<keyword evidence="4" id="KW-0493">Microtubule</keyword>
<dbReference type="Proteomes" id="UP000799766">
    <property type="component" value="Unassembled WGS sequence"/>
</dbReference>
<sequence>MRATGRRVSTYMSTDNDRPRSSDGNKRDIWSSMLDGASSGRRLPAKNVLVLGGTPESQREFLDTLGTTRRGQQAPTADRNRKPPIANQFALGYTYQDVMDADHEDVLARLSLYLLTTPHPNFARLLSPLLTPKALPHTLIVILLDWTHPWLWVRQLRAWIRVLRAVLLGLPDEAKDALEANIDRWRAGRTNAHPSAASAADISTPDRPGTPATTTPTASADPRELDAAARVALPLGPGEYDEPLGMPLLVVAQRADRVAALERERGWGDDEFDFVLQYLRTLLLKHGGGLAYVLPASSGALPPGGSVATDGGAGGGASGAVGGVESPAATLQALVHSALGLPPGAGSSVPPVGARNRNSASGVAPGQRLKHNVVDRERILVPPHWDSWGKIRVLREGFDVEGVSQAWSSDIRVPEWLARRVEGLSAAAGSISNGTATMNGAAMAAEDGVASPGNGDMAVGAAQTGTVEEDAEDDIADNEELIDDPTEPPNSAVAMYEDTIKTPPSSATNVTGVLAVASSSSMEALARARKPRPRIDTPATDNQSFLAQQLEVLERLKAEDEAERRARESRKTGATAGLGAGPEGSGFAVSSGAVGSGVVEEHIGPVQFNVGGIHVDAEEVVKRLKDREATRAGQAGQNAAPGSERDVSGGSFSPTNAVFSSQDDKAENEALSVFFKGLANRSVTGSPRPG</sequence>
<evidence type="ECO:0000256" key="5">
    <source>
        <dbReference type="ARBA" id="ARBA00022741"/>
    </source>
</evidence>
<dbReference type="PANTHER" id="PTHR12688:SF0">
    <property type="entry name" value="DYNEIN LIGHT INTERMEDIATE CHAIN"/>
    <property type="match status" value="1"/>
</dbReference>
<dbReference type="GO" id="GO:0035974">
    <property type="term" value="C:meiotic spindle pole body"/>
    <property type="evidence" value="ECO:0007669"/>
    <property type="project" value="TreeGrafter"/>
</dbReference>
<keyword evidence="7" id="KW-0243">Dynein</keyword>
<feature type="region of interest" description="Disordered" evidence="10">
    <location>
        <begin position="628"/>
        <end position="664"/>
    </location>
</feature>
<dbReference type="GO" id="GO:0045504">
    <property type="term" value="F:dynein heavy chain binding"/>
    <property type="evidence" value="ECO:0007669"/>
    <property type="project" value="TreeGrafter"/>
</dbReference>
<dbReference type="GO" id="GO:0005874">
    <property type="term" value="C:microtubule"/>
    <property type="evidence" value="ECO:0007669"/>
    <property type="project" value="UniProtKB-KW"/>
</dbReference>
<reference evidence="11" key="1">
    <citation type="journal article" date="2020" name="Stud. Mycol.">
        <title>101 Dothideomycetes genomes: a test case for predicting lifestyles and emergence of pathogens.</title>
        <authorList>
            <person name="Haridas S."/>
            <person name="Albert R."/>
            <person name="Binder M."/>
            <person name="Bloem J."/>
            <person name="Labutti K."/>
            <person name="Salamov A."/>
            <person name="Andreopoulos B."/>
            <person name="Baker S."/>
            <person name="Barry K."/>
            <person name="Bills G."/>
            <person name="Bluhm B."/>
            <person name="Cannon C."/>
            <person name="Castanera R."/>
            <person name="Culley D."/>
            <person name="Daum C."/>
            <person name="Ezra D."/>
            <person name="Gonzalez J."/>
            <person name="Henrissat B."/>
            <person name="Kuo A."/>
            <person name="Liang C."/>
            <person name="Lipzen A."/>
            <person name="Lutzoni F."/>
            <person name="Magnuson J."/>
            <person name="Mondo S."/>
            <person name="Nolan M."/>
            <person name="Ohm R."/>
            <person name="Pangilinan J."/>
            <person name="Park H.-J."/>
            <person name="Ramirez L."/>
            <person name="Alfaro M."/>
            <person name="Sun H."/>
            <person name="Tritt A."/>
            <person name="Yoshinaga Y."/>
            <person name="Zwiers L.-H."/>
            <person name="Turgeon B."/>
            <person name="Goodwin S."/>
            <person name="Spatafora J."/>
            <person name="Crous P."/>
            <person name="Grigoriev I."/>
        </authorList>
    </citation>
    <scope>NUCLEOTIDE SEQUENCE</scope>
    <source>
        <strain evidence="11">ATCC 16933</strain>
    </source>
</reference>
<dbReference type="GO" id="GO:0005524">
    <property type="term" value="F:ATP binding"/>
    <property type="evidence" value="ECO:0007669"/>
    <property type="project" value="UniProtKB-KW"/>
</dbReference>
<feature type="compositionally biased region" description="Low complexity" evidence="10">
    <location>
        <begin position="345"/>
        <end position="354"/>
    </location>
</feature>
<evidence type="ECO:0000256" key="3">
    <source>
        <dbReference type="ARBA" id="ARBA00022490"/>
    </source>
</evidence>
<dbReference type="GO" id="GO:0005868">
    <property type="term" value="C:cytoplasmic dynein complex"/>
    <property type="evidence" value="ECO:0007669"/>
    <property type="project" value="InterPro"/>
</dbReference>
<dbReference type="InterPro" id="IPR022780">
    <property type="entry name" value="Dynein_light_int_chain"/>
</dbReference>
<evidence type="ECO:0000256" key="7">
    <source>
        <dbReference type="ARBA" id="ARBA00023017"/>
    </source>
</evidence>
<keyword evidence="6" id="KW-0067">ATP-binding</keyword>
<evidence type="ECO:0000313" key="11">
    <source>
        <dbReference type="EMBL" id="KAF2454170.1"/>
    </source>
</evidence>
<comment type="subcellular location">
    <subcellularLocation>
        <location evidence="1">Cytoplasm</location>
        <location evidence="1">Cytoskeleton</location>
    </subcellularLocation>
</comment>
<dbReference type="GO" id="GO:0000226">
    <property type="term" value="P:microtubule cytoskeleton organization"/>
    <property type="evidence" value="ECO:0007669"/>
    <property type="project" value="TreeGrafter"/>
</dbReference>
<feature type="region of interest" description="Disordered" evidence="10">
    <location>
        <begin position="191"/>
        <end position="224"/>
    </location>
</feature>
<dbReference type="InterPro" id="IPR008467">
    <property type="entry name" value="Dynein1_light_intermed_chain"/>
</dbReference>
<accession>A0A6A6NQS4</accession>
<evidence type="ECO:0000256" key="10">
    <source>
        <dbReference type="SAM" id="MobiDB-lite"/>
    </source>
</evidence>
<feature type="region of interest" description="Disordered" evidence="10">
    <location>
        <begin position="345"/>
        <end position="368"/>
    </location>
</feature>
<dbReference type="OrthoDB" id="27603at2759"/>
<evidence type="ECO:0000256" key="9">
    <source>
        <dbReference type="ARBA" id="ARBA00023212"/>
    </source>
</evidence>
<keyword evidence="2" id="KW-0813">Transport</keyword>
<dbReference type="AlphaFoldDB" id="A0A6A6NQS4"/>
<organism evidence="11 12">
    <name type="scientific">Lineolata rhizophorae</name>
    <dbReference type="NCBI Taxonomy" id="578093"/>
    <lineage>
        <taxon>Eukaryota</taxon>
        <taxon>Fungi</taxon>
        <taxon>Dikarya</taxon>
        <taxon>Ascomycota</taxon>
        <taxon>Pezizomycotina</taxon>
        <taxon>Dothideomycetes</taxon>
        <taxon>Dothideomycetes incertae sedis</taxon>
        <taxon>Lineolatales</taxon>
        <taxon>Lineolataceae</taxon>
        <taxon>Lineolata</taxon>
    </lineage>
</organism>
<protein>
    <submittedName>
        <fullName evidence="11">Dynein light intermediate chain-domain-containing protein</fullName>
    </submittedName>
</protein>
<feature type="compositionally biased region" description="Low complexity" evidence="10">
    <location>
        <begin position="205"/>
        <end position="220"/>
    </location>
</feature>
<keyword evidence="12" id="KW-1185">Reference proteome</keyword>
<keyword evidence="8" id="KW-0505">Motor protein</keyword>
<feature type="compositionally biased region" description="Polar residues" evidence="10">
    <location>
        <begin position="650"/>
        <end position="661"/>
    </location>
</feature>